<keyword evidence="7 12" id="KW-0479">Metal-binding</keyword>
<evidence type="ECO:0000256" key="6">
    <source>
        <dbReference type="ARBA" id="ARBA00022679"/>
    </source>
</evidence>
<dbReference type="EC" id="2.2.1.6" evidence="4 12"/>
<keyword evidence="6 12" id="KW-0808">Transferase</keyword>
<evidence type="ECO:0000256" key="8">
    <source>
        <dbReference type="ARBA" id="ARBA00022842"/>
    </source>
</evidence>
<dbReference type="GO" id="GO:0005948">
    <property type="term" value="C:acetolactate synthase complex"/>
    <property type="evidence" value="ECO:0007669"/>
    <property type="project" value="TreeGrafter"/>
</dbReference>
<evidence type="ECO:0000256" key="10">
    <source>
        <dbReference type="ARBA" id="ARBA00023304"/>
    </source>
</evidence>
<dbReference type="GO" id="GO:0009097">
    <property type="term" value="P:isoleucine biosynthetic process"/>
    <property type="evidence" value="ECO:0007669"/>
    <property type="project" value="UniProtKB-UniPathway"/>
</dbReference>
<dbReference type="CDD" id="cd02015">
    <property type="entry name" value="TPP_AHAS"/>
    <property type="match status" value="1"/>
</dbReference>
<dbReference type="Gene3D" id="3.40.50.970">
    <property type="match status" value="2"/>
</dbReference>
<keyword evidence="10 12" id="KW-0100">Branched-chain amino acid biosynthesis</keyword>
<dbReference type="PANTHER" id="PTHR18968:SF13">
    <property type="entry name" value="ACETOLACTATE SYNTHASE CATALYTIC SUBUNIT, MITOCHONDRIAL"/>
    <property type="match status" value="1"/>
</dbReference>
<keyword evidence="9 12" id="KW-0786">Thiamine pyrophosphate</keyword>
<dbReference type="AlphaFoldDB" id="A0A1M6JP60"/>
<dbReference type="Pfam" id="PF02776">
    <property type="entry name" value="TPP_enzyme_N"/>
    <property type="match status" value="1"/>
</dbReference>
<organism evidence="16 17">
    <name type="scientific">Geosporobacter subterraneus DSM 17957</name>
    <dbReference type="NCBI Taxonomy" id="1121919"/>
    <lineage>
        <taxon>Bacteria</taxon>
        <taxon>Bacillati</taxon>
        <taxon>Bacillota</taxon>
        <taxon>Clostridia</taxon>
        <taxon>Peptostreptococcales</taxon>
        <taxon>Thermotaleaceae</taxon>
        <taxon>Geosporobacter</taxon>
    </lineage>
</organism>
<dbReference type="STRING" id="1121919.SAMN02745975_02186"/>
<dbReference type="CDD" id="cd07035">
    <property type="entry name" value="TPP_PYR_POX_like"/>
    <property type="match status" value="1"/>
</dbReference>
<evidence type="ECO:0000256" key="2">
    <source>
        <dbReference type="ARBA" id="ARBA00005025"/>
    </source>
</evidence>
<evidence type="ECO:0000313" key="17">
    <source>
        <dbReference type="Proteomes" id="UP000184536"/>
    </source>
</evidence>
<dbReference type="InterPro" id="IPR011766">
    <property type="entry name" value="TPP_enzyme_TPP-bd"/>
</dbReference>
<protein>
    <recommendedName>
        <fullName evidence="4 12">Acetolactate synthase</fullName>
        <ecNumber evidence="4 12">2.2.1.6</ecNumber>
    </recommendedName>
</protein>
<dbReference type="GO" id="GO:0003984">
    <property type="term" value="F:acetolactate synthase activity"/>
    <property type="evidence" value="ECO:0007669"/>
    <property type="project" value="UniProtKB-EC"/>
</dbReference>
<accession>A0A1M6JP60</accession>
<dbReference type="InterPro" id="IPR029035">
    <property type="entry name" value="DHS-like_NAD/FAD-binding_dom"/>
</dbReference>
<dbReference type="Proteomes" id="UP000184536">
    <property type="component" value="Unassembled WGS sequence"/>
</dbReference>
<comment type="cofactor">
    <cofactor evidence="12">
        <name>Mg(2+)</name>
        <dbReference type="ChEBI" id="CHEBI:18420"/>
    </cofactor>
    <text evidence="12">Binds 1 Mg(2+) ion per subunit.</text>
</comment>
<reference evidence="17" key="1">
    <citation type="submission" date="2016-11" db="EMBL/GenBank/DDBJ databases">
        <authorList>
            <person name="Varghese N."/>
            <person name="Submissions S."/>
        </authorList>
    </citation>
    <scope>NUCLEOTIDE SEQUENCE [LARGE SCALE GENOMIC DNA]</scope>
    <source>
        <strain evidence="17">DSM 17957</strain>
    </source>
</reference>
<dbReference type="OrthoDB" id="4494979at2"/>
<comment type="pathway">
    <text evidence="1 12">Amino-acid biosynthesis; L-isoleucine biosynthesis; L-isoleucine from 2-oxobutanoate: step 1/4.</text>
</comment>
<dbReference type="EMBL" id="FQZV01000027">
    <property type="protein sequence ID" value="SHJ48507.1"/>
    <property type="molecule type" value="Genomic_DNA"/>
</dbReference>
<keyword evidence="8 12" id="KW-0460">Magnesium</keyword>
<dbReference type="Gene3D" id="3.40.50.1220">
    <property type="entry name" value="TPP-binding domain"/>
    <property type="match status" value="1"/>
</dbReference>
<dbReference type="InterPro" id="IPR012846">
    <property type="entry name" value="Acetolactate_synth_lsu"/>
</dbReference>
<dbReference type="InterPro" id="IPR012000">
    <property type="entry name" value="Thiamin_PyroP_enz_cen_dom"/>
</dbReference>
<evidence type="ECO:0000259" key="14">
    <source>
        <dbReference type="Pfam" id="PF02775"/>
    </source>
</evidence>
<dbReference type="GO" id="GO:0030976">
    <property type="term" value="F:thiamine pyrophosphate binding"/>
    <property type="evidence" value="ECO:0007669"/>
    <property type="project" value="UniProtKB-UniRule"/>
</dbReference>
<dbReference type="InterPro" id="IPR045229">
    <property type="entry name" value="TPP_enz"/>
</dbReference>
<evidence type="ECO:0000259" key="15">
    <source>
        <dbReference type="Pfam" id="PF02776"/>
    </source>
</evidence>
<dbReference type="PANTHER" id="PTHR18968">
    <property type="entry name" value="THIAMINE PYROPHOSPHATE ENZYMES"/>
    <property type="match status" value="1"/>
</dbReference>
<dbReference type="SUPFAM" id="SSF52467">
    <property type="entry name" value="DHS-like NAD/FAD-binding domain"/>
    <property type="match status" value="1"/>
</dbReference>
<keyword evidence="5 12" id="KW-0028">Amino-acid biosynthesis</keyword>
<feature type="domain" description="Thiamine pyrophosphate enzyme N-terminal TPP-binding" evidence="15">
    <location>
        <begin position="4"/>
        <end position="117"/>
    </location>
</feature>
<evidence type="ECO:0000313" key="16">
    <source>
        <dbReference type="EMBL" id="SHJ48507.1"/>
    </source>
</evidence>
<evidence type="ECO:0000259" key="13">
    <source>
        <dbReference type="Pfam" id="PF00205"/>
    </source>
</evidence>
<dbReference type="PROSITE" id="PS00187">
    <property type="entry name" value="TPP_ENZYMES"/>
    <property type="match status" value="1"/>
</dbReference>
<dbReference type="FunFam" id="3.40.50.970:FF:000007">
    <property type="entry name" value="Acetolactate synthase"/>
    <property type="match status" value="1"/>
</dbReference>
<evidence type="ECO:0000256" key="9">
    <source>
        <dbReference type="ARBA" id="ARBA00023052"/>
    </source>
</evidence>
<dbReference type="Pfam" id="PF02775">
    <property type="entry name" value="TPP_enzyme_C"/>
    <property type="match status" value="1"/>
</dbReference>
<dbReference type="NCBIfam" id="TIGR00118">
    <property type="entry name" value="acolac_lg"/>
    <property type="match status" value="1"/>
</dbReference>
<evidence type="ECO:0000256" key="12">
    <source>
        <dbReference type="RuleBase" id="RU003591"/>
    </source>
</evidence>
<sequence>MKITGAQAIVTCLKENNVEVVFGYPGGAILPVYDSLITSGIRHVLVRNEQGAAHNASGYARATGKVGVCIATSGPGATNLITGIATAYMDSIPIIAITGQVPLQMIGRDVFQEVDITGAIEPFCKHSYLVKDAGEIPRIMAEAFYIAKSGRPGPVLIDIPKDVAQQSIQYKYPEKVELRGYKPTIAGHPLQIKKVVQAISECTRPVICVGGGVISANAGEEVLTLSEMIQAPVVNTLMGKGAFPENHFLYSGMVGQHGSAAANKAVSQSDLLIILGARLGDRATGNVDHFATKAKIIHIDVDPAEIGKNVSTKIPIVGDIKHTLGLLIRHQPTRMENDWGNQVNQWKKKWAYPYAKGLSLNPRDILHRLSAMIDSQNSILATDVGQHQMWAGGHYRVERPRSFITSGGLGTMGYGLPAAIGAKLGDPEKEVILLTGDGSFQMSLQELAVLVQEDIAVKIILFNNNALGMVRELQRHYCEGRYYQVHMKGNPDFGILVSAYGIPYLKVDSPEALEKGLKGLLESSTSMLLEIAVDAEDYVVAPSNK</sequence>
<dbReference type="GO" id="GO:0050660">
    <property type="term" value="F:flavin adenine dinucleotide binding"/>
    <property type="evidence" value="ECO:0007669"/>
    <property type="project" value="InterPro"/>
</dbReference>
<dbReference type="SUPFAM" id="SSF52518">
    <property type="entry name" value="Thiamin diphosphate-binding fold (THDP-binding)"/>
    <property type="match status" value="2"/>
</dbReference>
<evidence type="ECO:0000256" key="3">
    <source>
        <dbReference type="ARBA" id="ARBA00007812"/>
    </source>
</evidence>
<dbReference type="Pfam" id="PF00205">
    <property type="entry name" value="TPP_enzyme_M"/>
    <property type="match status" value="1"/>
</dbReference>
<evidence type="ECO:0000256" key="5">
    <source>
        <dbReference type="ARBA" id="ARBA00022605"/>
    </source>
</evidence>
<dbReference type="RefSeq" id="WP_110941315.1">
    <property type="nucleotide sequence ID" value="NZ_FQZV01000027.1"/>
</dbReference>
<comment type="similarity">
    <text evidence="3 12">Belongs to the TPP enzyme family.</text>
</comment>
<dbReference type="InterPro" id="IPR029061">
    <property type="entry name" value="THDP-binding"/>
</dbReference>
<dbReference type="GO" id="GO:0000287">
    <property type="term" value="F:magnesium ion binding"/>
    <property type="evidence" value="ECO:0007669"/>
    <property type="project" value="UniProtKB-UniRule"/>
</dbReference>
<proteinExistence type="inferred from homology"/>
<name>A0A1M6JP60_9FIRM</name>
<dbReference type="InterPro" id="IPR012001">
    <property type="entry name" value="Thiamin_PyroP_enz_TPP-bd_dom"/>
</dbReference>
<keyword evidence="17" id="KW-1185">Reference proteome</keyword>
<gene>
    <name evidence="16" type="ORF">SAMN02745975_02186</name>
</gene>
<dbReference type="InterPro" id="IPR039368">
    <property type="entry name" value="AHAS_TPP"/>
</dbReference>
<evidence type="ECO:0000256" key="1">
    <source>
        <dbReference type="ARBA" id="ARBA00004974"/>
    </source>
</evidence>
<comment type="cofactor">
    <cofactor evidence="12">
        <name>thiamine diphosphate</name>
        <dbReference type="ChEBI" id="CHEBI:58937"/>
    </cofactor>
    <text evidence="12">Binds 1 thiamine pyrophosphate per subunit.</text>
</comment>
<comment type="pathway">
    <text evidence="2 12">Amino-acid biosynthesis; L-valine biosynthesis; L-valine from pyruvate: step 1/4.</text>
</comment>
<dbReference type="UniPathway" id="UPA00047">
    <property type="reaction ID" value="UER00055"/>
</dbReference>
<dbReference type="UniPathway" id="UPA00049">
    <property type="reaction ID" value="UER00059"/>
</dbReference>
<comment type="catalytic activity">
    <reaction evidence="11 12">
        <text>2 pyruvate + H(+) = (2S)-2-acetolactate + CO2</text>
        <dbReference type="Rhea" id="RHEA:25249"/>
        <dbReference type="ChEBI" id="CHEBI:15361"/>
        <dbReference type="ChEBI" id="CHEBI:15378"/>
        <dbReference type="ChEBI" id="CHEBI:16526"/>
        <dbReference type="ChEBI" id="CHEBI:58476"/>
        <dbReference type="EC" id="2.2.1.6"/>
    </reaction>
</comment>
<evidence type="ECO:0000256" key="4">
    <source>
        <dbReference type="ARBA" id="ARBA00013145"/>
    </source>
</evidence>
<feature type="domain" description="Thiamine pyrophosphate enzyme TPP-binding" evidence="14">
    <location>
        <begin position="383"/>
        <end position="531"/>
    </location>
</feature>
<dbReference type="FunFam" id="3.40.50.1220:FF:000008">
    <property type="entry name" value="Acetolactate synthase"/>
    <property type="match status" value="1"/>
</dbReference>
<dbReference type="GO" id="GO:0009099">
    <property type="term" value="P:L-valine biosynthetic process"/>
    <property type="evidence" value="ECO:0007669"/>
    <property type="project" value="UniProtKB-UniPathway"/>
</dbReference>
<feature type="domain" description="Thiamine pyrophosphate enzyme central" evidence="13">
    <location>
        <begin position="192"/>
        <end position="325"/>
    </location>
</feature>
<evidence type="ECO:0000256" key="11">
    <source>
        <dbReference type="ARBA" id="ARBA00048670"/>
    </source>
</evidence>
<evidence type="ECO:0000256" key="7">
    <source>
        <dbReference type="ARBA" id="ARBA00022723"/>
    </source>
</evidence>
<dbReference type="InterPro" id="IPR000399">
    <property type="entry name" value="TPP-bd_CS"/>
</dbReference>